<feature type="region of interest" description="Disordered" evidence="1">
    <location>
        <begin position="1"/>
        <end position="43"/>
    </location>
</feature>
<dbReference type="VEuPathDB" id="FungiDB:G647_00230"/>
<feature type="region of interest" description="Disordered" evidence="1">
    <location>
        <begin position="107"/>
        <end position="184"/>
    </location>
</feature>
<reference evidence="3" key="1">
    <citation type="submission" date="2015-07" db="EMBL/GenBank/DDBJ databases">
        <authorList>
            <person name="Teixeira M.M."/>
            <person name="Souza R.C."/>
            <person name="Almeida L.G."/>
            <person name="Vicente V.A."/>
            <person name="de Hoog S."/>
            <person name="Bocca A.L."/>
            <person name="de Almeida S.R."/>
            <person name="Vasconcelos A.T."/>
            <person name="Felipe M.S."/>
        </authorList>
    </citation>
    <scope>NUCLEOTIDE SEQUENCE [LARGE SCALE GENOMIC DNA]</scope>
    <source>
        <strain evidence="3">KSF</strain>
    </source>
</reference>
<evidence type="ECO:0008006" key="4">
    <source>
        <dbReference type="Google" id="ProtNLM"/>
    </source>
</evidence>
<name>A0A1C1CXT5_9EURO</name>
<feature type="compositionally biased region" description="Polar residues" evidence="1">
    <location>
        <begin position="69"/>
        <end position="78"/>
    </location>
</feature>
<accession>A0A1C1CXT5</accession>
<comment type="caution">
    <text evidence="2">The sequence shown here is derived from an EMBL/GenBank/DDBJ whole genome shotgun (WGS) entry which is preliminary data.</text>
</comment>
<feature type="region of interest" description="Disordered" evidence="1">
    <location>
        <begin position="69"/>
        <end position="90"/>
    </location>
</feature>
<feature type="compositionally biased region" description="Basic and acidic residues" evidence="1">
    <location>
        <begin position="137"/>
        <end position="167"/>
    </location>
</feature>
<organism evidence="2 3">
    <name type="scientific">Cladophialophora carrionii</name>
    <dbReference type="NCBI Taxonomy" id="86049"/>
    <lineage>
        <taxon>Eukaryota</taxon>
        <taxon>Fungi</taxon>
        <taxon>Dikarya</taxon>
        <taxon>Ascomycota</taxon>
        <taxon>Pezizomycotina</taxon>
        <taxon>Eurotiomycetes</taxon>
        <taxon>Chaetothyriomycetidae</taxon>
        <taxon>Chaetothyriales</taxon>
        <taxon>Herpotrichiellaceae</taxon>
        <taxon>Cladophialophora</taxon>
    </lineage>
</organism>
<dbReference type="OrthoDB" id="2135053at2759"/>
<dbReference type="PANTHER" id="PTHR41805">
    <property type="entry name" value="EXPRESSED PROTEIN"/>
    <property type="match status" value="1"/>
</dbReference>
<dbReference type="PANTHER" id="PTHR41805:SF1">
    <property type="entry name" value="RRNA-PROCESSING PROTEIN FYV7"/>
    <property type="match status" value="1"/>
</dbReference>
<evidence type="ECO:0000313" key="3">
    <source>
        <dbReference type="Proteomes" id="UP000094526"/>
    </source>
</evidence>
<sequence>MSVKRARNDAGRAAGEPDKKKRKGFSVGPANLPDGTYRRKTQKIKKDLIQKAKVKKAYAKVKAQEGLATTHTFASGQPANHRPDPAPSILELHPDRQAMLENDHTRGRQTFTQEDESKLHRNVDGRPGQHRSTQSRYKKELEAATQRKAEIEAKRKAREAREKDRKAMSKAKRPGADGKAKLGRQGTVLLDRIRRLNGEGRI</sequence>
<dbReference type="eggNOG" id="ENOG502SBYU">
    <property type="taxonomic scope" value="Eukaryota"/>
</dbReference>
<proteinExistence type="predicted"/>
<evidence type="ECO:0000313" key="2">
    <source>
        <dbReference type="EMBL" id="OCT53271.1"/>
    </source>
</evidence>
<dbReference type="AlphaFoldDB" id="A0A1C1CXT5"/>
<keyword evidence="3" id="KW-1185">Reference proteome</keyword>
<feature type="compositionally biased region" description="Basic and acidic residues" evidence="1">
    <location>
        <begin position="115"/>
        <end position="124"/>
    </location>
</feature>
<dbReference type="EMBL" id="LGRB01000008">
    <property type="protein sequence ID" value="OCT53271.1"/>
    <property type="molecule type" value="Genomic_DNA"/>
</dbReference>
<gene>
    <name evidence="2" type="ORF">CLCR_10808</name>
</gene>
<feature type="compositionally biased region" description="Basic and acidic residues" evidence="1">
    <location>
        <begin position="1"/>
        <end position="19"/>
    </location>
</feature>
<evidence type="ECO:0000256" key="1">
    <source>
        <dbReference type="SAM" id="MobiDB-lite"/>
    </source>
</evidence>
<protein>
    <recommendedName>
        <fullName evidence="4">rRNA-processing protein FYV7</fullName>
    </recommendedName>
</protein>
<dbReference type="Proteomes" id="UP000094526">
    <property type="component" value="Unassembled WGS sequence"/>
</dbReference>
<dbReference type="VEuPathDB" id="FungiDB:CLCR_10808"/>